<dbReference type="PROSITE" id="PS50902">
    <property type="entry name" value="FLAVODOXIN_LIKE"/>
    <property type="match status" value="1"/>
</dbReference>
<evidence type="ECO:0000259" key="3">
    <source>
        <dbReference type="PROSITE" id="PS50902"/>
    </source>
</evidence>
<evidence type="ECO:0000313" key="4">
    <source>
        <dbReference type="EMBL" id="WBE26628.1"/>
    </source>
</evidence>
<dbReference type="GO" id="GO:0010181">
    <property type="term" value="F:FMN binding"/>
    <property type="evidence" value="ECO:0007669"/>
    <property type="project" value="InterPro"/>
</dbReference>
<dbReference type="PANTHER" id="PTHR19384:SF10">
    <property type="entry name" value="NADPH-DEPENDENT DIFLAVIN OXIDOREDUCTASE 1"/>
    <property type="match status" value="1"/>
</dbReference>
<dbReference type="GO" id="GO:0050660">
    <property type="term" value="F:flavin adenine dinucleotide binding"/>
    <property type="evidence" value="ECO:0007669"/>
    <property type="project" value="TreeGrafter"/>
</dbReference>
<dbReference type="Gene3D" id="3.40.50.360">
    <property type="match status" value="1"/>
</dbReference>
<proteinExistence type="predicted"/>
<evidence type="ECO:0000256" key="1">
    <source>
        <dbReference type="ARBA" id="ARBA00022630"/>
    </source>
</evidence>
<dbReference type="GO" id="GO:0016655">
    <property type="term" value="F:oxidoreductase activity, acting on NAD(P)H, quinone or similar compound as acceptor"/>
    <property type="evidence" value="ECO:0007669"/>
    <property type="project" value="UniProtKB-ARBA"/>
</dbReference>
<dbReference type="Proteomes" id="UP001212189">
    <property type="component" value="Chromosome"/>
</dbReference>
<keyword evidence="2" id="KW-0288">FMN</keyword>
<sequence>MKLVIVSGTVFGAAEDVAHHAAQVLTAAGLNVSYKPRISYSELVALEPEALLFVTSTTGMGELPENLQLLVNALRDQPPQWAGLLGAVIGLGDACYGEDFCAGGEAIRELYAELGIVELQEMLRLDASETVTPESDAEPWLAELAACLAV</sequence>
<dbReference type="Pfam" id="PF00258">
    <property type="entry name" value="Flavodoxin_1"/>
    <property type="match status" value="1"/>
</dbReference>
<keyword evidence="1" id="KW-0285">Flavoprotein</keyword>
<organism evidence="4 5">
    <name type="scientific">Denitrificimonas caeni</name>
    <dbReference type="NCBI Taxonomy" id="521720"/>
    <lineage>
        <taxon>Bacteria</taxon>
        <taxon>Pseudomonadati</taxon>
        <taxon>Pseudomonadota</taxon>
        <taxon>Gammaproteobacteria</taxon>
        <taxon>Pseudomonadales</taxon>
        <taxon>Pseudomonadaceae</taxon>
        <taxon>Denitrificimonas</taxon>
    </lineage>
</organism>
<dbReference type="SUPFAM" id="SSF52218">
    <property type="entry name" value="Flavoproteins"/>
    <property type="match status" value="1"/>
</dbReference>
<dbReference type="NCBIfam" id="NF004343">
    <property type="entry name" value="PRK05723.1"/>
    <property type="match status" value="1"/>
</dbReference>
<dbReference type="PANTHER" id="PTHR19384">
    <property type="entry name" value="NITRIC OXIDE SYNTHASE-RELATED"/>
    <property type="match status" value="1"/>
</dbReference>
<dbReference type="InterPro" id="IPR029039">
    <property type="entry name" value="Flavoprotein-like_sf"/>
</dbReference>
<protein>
    <submittedName>
        <fullName evidence="4">Flavodoxin</fullName>
    </submittedName>
</protein>
<keyword evidence="5" id="KW-1185">Reference proteome</keyword>
<dbReference type="InterPro" id="IPR008254">
    <property type="entry name" value="Flavodoxin/NO_synth"/>
</dbReference>
<name>A0AAE9VSX5_9GAMM</name>
<reference evidence="4 5" key="1">
    <citation type="submission" date="2022-12" db="EMBL/GenBank/DDBJ databases">
        <title>Coexistence and Characterization of a Novel Tigecycline Resistance gene tet(X) variant and blaNDM-1 in a Pseudomonas caeni Isolate of Chicken Origin.</title>
        <authorList>
            <person name="Lu X."/>
            <person name="Zhang L."/>
            <person name="Li R."/>
            <person name="Wang Z."/>
        </authorList>
    </citation>
    <scope>NUCLEOTIDE SEQUENCE [LARGE SCALE GENOMIC DNA]</scope>
    <source>
        <strain evidence="4 5">CE14</strain>
    </source>
</reference>
<dbReference type="RefSeq" id="WP_269819548.1">
    <property type="nucleotide sequence ID" value="NZ_CP114976.1"/>
</dbReference>
<dbReference type="GO" id="GO:0005829">
    <property type="term" value="C:cytosol"/>
    <property type="evidence" value="ECO:0007669"/>
    <property type="project" value="TreeGrafter"/>
</dbReference>
<dbReference type="AlphaFoldDB" id="A0AAE9VSX5"/>
<evidence type="ECO:0000313" key="5">
    <source>
        <dbReference type="Proteomes" id="UP001212189"/>
    </source>
</evidence>
<accession>A0AAE9VSX5</accession>
<dbReference type="EMBL" id="CP114976">
    <property type="protein sequence ID" value="WBE26628.1"/>
    <property type="molecule type" value="Genomic_DNA"/>
</dbReference>
<dbReference type="KEGG" id="dce:O6P33_13155"/>
<gene>
    <name evidence="4" type="ORF">O6P33_13155</name>
</gene>
<feature type="domain" description="Flavodoxin-like" evidence="3">
    <location>
        <begin position="3"/>
        <end position="145"/>
    </location>
</feature>
<evidence type="ECO:0000256" key="2">
    <source>
        <dbReference type="ARBA" id="ARBA00022643"/>
    </source>
</evidence>